<dbReference type="AlphaFoldDB" id="A0A2V3PJ49"/>
<dbReference type="InterPro" id="IPR007842">
    <property type="entry name" value="HEPN_dom"/>
</dbReference>
<proteinExistence type="predicted"/>
<dbReference type="Pfam" id="PF05168">
    <property type="entry name" value="HEPN"/>
    <property type="match status" value="1"/>
</dbReference>
<dbReference type="SUPFAM" id="SSF81593">
    <property type="entry name" value="Nucleotidyltransferase substrate binding subunit/domain"/>
    <property type="match status" value="1"/>
</dbReference>
<protein>
    <submittedName>
        <fullName evidence="2">HEPN domain-containing protein</fullName>
    </submittedName>
</protein>
<dbReference type="SMART" id="SM00748">
    <property type="entry name" value="HEPN"/>
    <property type="match status" value="1"/>
</dbReference>
<evidence type="ECO:0000313" key="3">
    <source>
        <dbReference type="Proteomes" id="UP000247973"/>
    </source>
</evidence>
<dbReference type="PROSITE" id="PS50910">
    <property type="entry name" value="HEPN"/>
    <property type="match status" value="1"/>
</dbReference>
<dbReference type="Proteomes" id="UP000247973">
    <property type="component" value="Unassembled WGS sequence"/>
</dbReference>
<dbReference type="RefSeq" id="WP_110312765.1">
    <property type="nucleotide sequence ID" value="NZ_QICL01000056.1"/>
</dbReference>
<dbReference type="SUPFAM" id="SSF81301">
    <property type="entry name" value="Nucleotidyltransferase"/>
    <property type="match status" value="1"/>
</dbReference>
<dbReference type="EMBL" id="QICL01000056">
    <property type="protein sequence ID" value="PXV57134.1"/>
    <property type="molecule type" value="Genomic_DNA"/>
</dbReference>
<reference evidence="2 3" key="1">
    <citation type="submission" date="2018-03" db="EMBL/GenBank/DDBJ databases">
        <title>Genomic Encyclopedia of Archaeal and Bacterial Type Strains, Phase II (KMG-II): from individual species to whole genera.</title>
        <authorList>
            <person name="Goeker M."/>
        </authorList>
    </citation>
    <scope>NUCLEOTIDE SEQUENCE [LARGE SCALE GENOMIC DNA]</scope>
    <source>
        <strain evidence="2 3">DSM 100214</strain>
    </source>
</reference>
<dbReference type="PANTHER" id="PTHR33933">
    <property type="entry name" value="NUCLEOTIDYLTRANSFERASE"/>
    <property type="match status" value="1"/>
</dbReference>
<dbReference type="InterPro" id="IPR043519">
    <property type="entry name" value="NT_sf"/>
</dbReference>
<accession>A0A2V3PJ49</accession>
<evidence type="ECO:0000259" key="1">
    <source>
        <dbReference type="PROSITE" id="PS50910"/>
    </source>
</evidence>
<dbReference type="PANTHER" id="PTHR33933:SF1">
    <property type="entry name" value="PROTEIN ADENYLYLTRANSFERASE MNTA-RELATED"/>
    <property type="match status" value="1"/>
</dbReference>
<feature type="domain" description="HEPN" evidence="1">
    <location>
        <begin position="163"/>
        <end position="283"/>
    </location>
</feature>
<dbReference type="OrthoDB" id="1321649at2"/>
<sequence length="295" mass="34929">MKKSISYLPSNNQRDLHFIVEAVLQRLKQTEMIILFGSYARNDYVVYDEKYEFGKLQFYVSDYDILVVTSGVSDGGAIRSLSNVEDLYYDRAKDPDRQPPVQFISEDMKKLNKYLNEGRYFYTQIKQEGVVLYDSGKHKLARRHKLSFEEIKQQAQEYFDDKFDRANSFIEQAKFAYSRKDYRMSSFDLHQACENFIYAIRLVNTLENPKQHNLTKLLNSVKKYSNEFIKVFPQNTSEEKRLFELIKAAYVNGRYDPDFVVTKEDIDMLVPKVELLRDITKRICEEKIGEYGERE</sequence>
<organism evidence="2 3">
    <name type="scientific">Dysgonomonas alginatilytica</name>
    <dbReference type="NCBI Taxonomy" id="1605892"/>
    <lineage>
        <taxon>Bacteria</taxon>
        <taxon>Pseudomonadati</taxon>
        <taxon>Bacteroidota</taxon>
        <taxon>Bacteroidia</taxon>
        <taxon>Bacteroidales</taxon>
        <taxon>Dysgonomonadaceae</taxon>
        <taxon>Dysgonomonas</taxon>
    </lineage>
</organism>
<dbReference type="InterPro" id="IPR052548">
    <property type="entry name" value="Type_VII_TA_antitoxin"/>
</dbReference>
<dbReference type="Gene3D" id="1.20.120.330">
    <property type="entry name" value="Nucleotidyltransferases domain 2"/>
    <property type="match status" value="1"/>
</dbReference>
<evidence type="ECO:0000313" key="2">
    <source>
        <dbReference type="EMBL" id="PXV57134.1"/>
    </source>
</evidence>
<dbReference type="CDD" id="cd05403">
    <property type="entry name" value="NT_KNTase_like"/>
    <property type="match status" value="1"/>
</dbReference>
<dbReference type="Gene3D" id="3.30.460.10">
    <property type="entry name" value="Beta Polymerase, domain 2"/>
    <property type="match status" value="1"/>
</dbReference>
<comment type="caution">
    <text evidence="2">The sequence shown here is derived from an EMBL/GenBank/DDBJ whole genome shotgun (WGS) entry which is preliminary data.</text>
</comment>
<keyword evidence="3" id="KW-1185">Reference proteome</keyword>
<name>A0A2V3PJ49_9BACT</name>
<gene>
    <name evidence="2" type="ORF">CLV62_1564</name>
</gene>